<evidence type="ECO:0000256" key="8">
    <source>
        <dbReference type="SAM" id="Phobius"/>
    </source>
</evidence>
<reference evidence="11" key="1">
    <citation type="journal article" date="2020" name="Cell">
        <title>Large-Scale Comparative Analyses of Tick Genomes Elucidate Their Genetic Diversity and Vector Capacities.</title>
        <authorList>
            <consortium name="Tick Genome and Microbiome Consortium (TIGMIC)"/>
            <person name="Jia N."/>
            <person name="Wang J."/>
            <person name="Shi W."/>
            <person name="Du L."/>
            <person name="Sun Y."/>
            <person name="Zhan W."/>
            <person name="Jiang J.F."/>
            <person name="Wang Q."/>
            <person name="Zhang B."/>
            <person name="Ji P."/>
            <person name="Bell-Sakyi L."/>
            <person name="Cui X.M."/>
            <person name="Yuan T.T."/>
            <person name="Jiang B.G."/>
            <person name="Yang W.F."/>
            <person name="Lam T.T."/>
            <person name="Chang Q.C."/>
            <person name="Ding S.J."/>
            <person name="Wang X.J."/>
            <person name="Zhu J.G."/>
            <person name="Ruan X.D."/>
            <person name="Zhao L."/>
            <person name="Wei J.T."/>
            <person name="Ye R.Z."/>
            <person name="Que T.C."/>
            <person name="Du C.H."/>
            <person name="Zhou Y.H."/>
            <person name="Cheng J.X."/>
            <person name="Dai P.F."/>
            <person name="Guo W.B."/>
            <person name="Han X.H."/>
            <person name="Huang E.J."/>
            <person name="Li L.F."/>
            <person name="Wei W."/>
            <person name="Gao Y.C."/>
            <person name="Liu J.Z."/>
            <person name="Shao H.Z."/>
            <person name="Wang X."/>
            <person name="Wang C.C."/>
            <person name="Yang T.C."/>
            <person name="Huo Q.B."/>
            <person name="Li W."/>
            <person name="Chen H.Y."/>
            <person name="Chen S.E."/>
            <person name="Zhou L.G."/>
            <person name="Ni X.B."/>
            <person name="Tian J.H."/>
            <person name="Sheng Y."/>
            <person name="Liu T."/>
            <person name="Pan Y.S."/>
            <person name="Xia L.Y."/>
            <person name="Li J."/>
            <person name="Zhao F."/>
            <person name="Cao W.C."/>
        </authorList>
    </citation>
    <scope>NUCLEOTIDE SEQUENCE</scope>
    <source>
        <strain evidence="11">Rsan-2018</strain>
    </source>
</reference>
<dbReference type="Pfam" id="PF01431">
    <property type="entry name" value="Peptidase_M13"/>
    <property type="match status" value="1"/>
</dbReference>
<dbReference type="GO" id="GO:0005886">
    <property type="term" value="C:plasma membrane"/>
    <property type="evidence" value="ECO:0007669"/>
    <property type="project" value="TreeGrafter"/>
</dbReference>
<sequence>MKIYVGSPGRHLDPEFVEELYIFLQYAKSSGGTTSTWLRTKLDAYKDPCKDFYGYVCGTHRGPNQLTQIAATLRQQNMQFLKEVRVPRRYQRSWEKAAGLFQNCMSLVESNRSELDFSREEKEWLGNRLRYPESVNTNDYAELLKLYGVQPSRDTELAANLVAYEKELEYIIEKHPEKEPKFVSIDSIAGKFTKPYNARDQWVKAFSKYTNNTYTAVDPVLSQEAAVDVLVAMIKSVTLGEEGLRYLIAWSVYTQLVKYTAPHLLLDTKTAADACYAHADKAMHLALTSPFLQKVVPSVLQAVKTMVSGIRNGFREILESSWVTGNDRSVVLRKLENMKTYVGSPGRRLDPNFVEGLYQSYPDVPPDRLFPSWIEALSLSSHYLWSDQKTWLYDETEIKAQYEIQLNTLVVPTAAISRPLYTQRVPEALNYGALGAIVGHEMMHAYDVTGIDYDENAKHWNWRSAAFTREYTKRALCLRRSHRSAARFIRKRVLLDDDSFYKEREPDDCRVCFFCLLLVIPVILCTIFVTLYINYSRLTDEGDVTLPDGLPELHIATPPVPDQRQPPRVLVPGAKPLAPYTPVKPKRDVPSRVQNPHVCATPLCRFVVQWLRSKLNTWVHPCDDFYYYVCTTFRGTTTPQASQDDIESATIRYIKDTKIPKTKQTFYQKAAGVFQACLNFLKKNVSEVALRARIQTAAP</sequence>
<feature type="transmembrane region" description="Helical" evidence="8">
    <location>
        <begin position="511"/>
        <end position="533"/>
    </location>
</feature>
<evidence type="ECO:0000256" key="4">
    <source>
        <dbReference type="ARBA" id="ARBA00022723"/>
    </source>
</evidence>
<proteinExistence type="inferred from homology"/>
<keyword evidence="3" id="KW-0645">Protease</keyword>
<evidence type="ECO:0000256" key="5">
    <source>
        <dbReference type="ARBA" id="ARBA00022801"/>
    </source>
</evidence>
<keyword evidence="5" id="KW-0378">Hydrolase</keyword>
<dbReference type="Gene3D" id="1.10.1380.10">
    <property type="entry name" value="Neutral endopeptidase , domain2"/>
    <property type="match status" value="1"/>
</dbReference>
<keyword evidence="6" id="KW-0862">Zinc</keyword>
<comment type="cofactor">
    <cofactor evidence="1">
        <name>Zn(2+)</name>
        <dbReference type="ChEBI" id="CHEBI:29105"/>
    </cofactor>
</comment>
<dbReference type="InterPro" id="IPR008753">
    <property type="entry name" value="Peptidase_M13_N"/>
</dbReference>
<evidence type="ECO:0000259" key="10">
    <source>
        <dbReference type="Pfam" id="PF05649"/>
    </source>
</evidence>
<dbReference type="Pfam" id="PF05649">
    <property type="entry name" value="Peptidase_M13_N"/>
    <property type="match status" value="1"/>
</dbReference>
<comment type="caution">
    <text evidence="11">The sequence shown here is derived from an EMBL/GenBank/DDBJ whole genome shotgun (WGS) entry which is preliminary data.</text>
</comment>
<organism evidence="11 12">
    <name type="scientific">Rhipicephalus sanguineus</name>
    <name type="common">Brown dog tick</name>
    <name type="synonym">Ixodes sanguineus</name>
    <dbReference type="NCBI Taxonomy" id="34632"/>
    <lineage>
        <taxon>Eukaryota</taxon>
        <taxon>Metazoa</taxon>
        <taxon>Ecdysozoa</taxon>
        <taxon>Arthropoda</taxon>
        <taxon>Chelicerata</taxon>
        <taxon>Arachnida</taxon>
        <taxon>Acari</taxon>
        <taxon>Parasitiformes</taxon>
        <taxon>Ixodida</taxon>
        <taxon>Ixodoidea</taxon>
        <taxon>Ixodidae</taxon>
        <taxon>Rhipicephalinae</taxon>
        <taxon>Rhipicephalus</taxon>
        <taxon>Rhipicephalus</taxon>
    </lineage>
</organism>
<keyword evidence="12" id="KW-1185">Reference proteome</keyword>
<dbReference type="InterPro" id="IPR042089">
    <property type="entry name" value="Peptidase_M13_dom_2"/>
</dbReference>
<dbReference type="GO" id="GO:0046872">
    <property type="term" value="F:metal ion binding"/>
    <property type="evidence" value="ECO:0007669"/>
    <property type="project" value="UniProtKB-KW"/>
</dbReference>
<keyword evidence="8" id="KW-1133">Transmembrane helix</keyword>
<dbReference type="GO" id="GO:0016485">
    <property type="term" value="P:protein processing"/>
    <property type="evidence" value="ECO:0007669"/>
    <property type="project" value="TreeGrafter"/>
</dbReference>
<dbReference type="Gene3D" id="3.40.390.10">
    <property type="entry name" value="Collagenase (Catalytic Domain)"/>
    <property type="match status" value="2"/>
</dbReference>
<dbReference type="InterPro" id="IPR000718">
    <property type="entry name" value="Peptidase_M13"/>
</dbReference>
<gene>
    <name evidence="11" type="ORF">HPB52_020283</name>
</gene>
<keyword evidence="8" id="KW-0472">Membrane</keyword>
<evidence type="ECO:0000313" key="12">
    <source>
        <dbReference type="Proteomes" id="UP000821837"/>
    </source>
</evidence>
<dbReference type="VEuPathDB" id="VectorBase:RSAN_035730"/>
<evidence type="ECO:0000256" key="6">
    <source>
        <dbReference type="ARBA" id="ARBA00022833"/>
    </source>
</evidence>
<accession>A0A9D4PXP2</accession>
<dbReference type="PANTHER" id="PTHR11733">
    <property type="entry name" value="ZINC METALLOPROTEASE FAMILY M13 NEPRILYSIN-RELATED"/>
    <property type="match status" value="1"/>
</dbReference>
<feature type="domain" description="Peptidase M13 C-terminal" evidence="9">
    <location>
        <begin position="400"/>
        <end position="484"/>
    </location>
</feature>
<protein>
    <recommendedName>
        <fullName evidence="13">M13 family peptidase</fullName>
    </recommendedName>
</protein>
<keyword evidence="7" id="KW-0482">Metalloprotease</keyword>
<evidence type="ECO:0000256" key="7">
    <source>
        <dbReference type="ARBA" id="ARBA00023049"/>
    </source>
</evidence>
<dbReference type="VEuPathDB" id="VectorBase:RSAN_054407"/>
<dbReference type="EMBL" id="JABSTV010001250">
    <property type="protein sequence ID" value="KAH7957571.1"/>
    <property type="molecule type" value="Genomic_DNA"/>
</dbReference>
<comment type="similarity">
    <text evidence="2">Belongs to the peptidase M13 family.</text>
</comment>
<dbReference type="PANTHER" id="PTHR11733:SF241">
    <property type="entry name" value="GH26575P-RELATED"/>
    <property type="match status" value="1"/>
</dbReference>
<dbReference type="InterPro" id="IPR024079">
    <property type="entry name" value="MetalloPept_cat_dom_sf"/>
</dbReference>
<evidence type="ECO:0008006" key="13">
    <source>
        <dbReference type="Google" id="ProtNLM"/>
    </source>
</evidence>
<dbReference type="SUPFAM" id="SSF55486">
    <property type="entry name" value="Metalloproteases ('zincins'), catalytic domain"/>
    <property type="match status" value="2"/>
</dbReference>
<evidence type="ECO:0000259" key="9">
    <source>
        <dbReference type="Pfam" id="PF01431"/>
    </source>
</evidence>
<keyword evidence="4" id="KW-0479">Metal-binding</keyword>
<evidence type="ECO:0000256" key="3">
    <source>
        <dbReference type="ARBA" id="ARBA00022670"/>
    </source>
</evidence>
<dbReference type="AlphaFoldDB" id="A0A9D4PXP2"/>
<reference evidence="11" key="2">
    <citation type="submission" date="2021-09" db="EMBL/GenBank/DDBJ databases">
        <authorList>
            <person name="Jia N."/>
            <person name="Wang J."/>
            <person name="Shi W."/>
            <person name="Du L."/>
            <person name="Sun Y."/>
            <person name="Zhan W."/>
            <person name="Jiang J."/>
            <person name="Wang Q."/>
            <person name="Zhang B."/>
            <person name="Ji P."/>
            <person name="Sakyi L.B."/>
            <person name="Cui X."/>
            <person name="Yuan T."/>
            <person name="Jiang B."/>
            <person name="Yang W."/>
            <person name="Lam T.T.-Y."/>
            <person name="Chang Q."/>
            <person name="Ding S."/>
            <person name="Wang X."/>
            <person name="Zhu J."/>
            <person name="Ruan X."/>
            <person name="Zhao L."/>
            <person name="Wei J."/>
            <person name="Que T."/>
            <person name="Du C."/>
            <person name="Cheng J."/>
            <person name="Dai P."/>
            <person name="Han X."/>
            <person name="Huang E."/>
            <person name="Gao Y."/>
            <person name="Liu J."/>
            <person name="Shao H."/>
            <person name="Ye R."/>
            <person name="Li L."/>
            <person name="Wei W."/>
            <person name="Wang X."/>
            <person name="Wang C."/>
            <person name="Huo Q."/>
            <person name="Li W."/>
            <person name="Guo W."/>
            <person name="Chen H."/>
            <person name="Chen S."/>
            <person name="Zhou L."/>
            <person name="Zhou L."/>
            <person name="Ni X."/>
            <person name="Tian J."/>
            <person name="Zhou Y."/>
            <person name="Sheng Y."/>
            <person name="Liu T."/>
            <person name="Pan Y."/>
            <person name="Xia L."/>
            <person name="Li J."/>
            <person name="Zhao F."/>
            <person name="Cao W."/>
        </authorList>
    </citation>
    <scope>NUCLEOTIDE SEQUENCE</scope>
    <source>
        <strain evidence="11">Rsan-2018</strain>
        <tissue evidence="11">Larvae</tissue>
    </source>
</reference>
<dbReference type="InterPro" id="IPR018497">
    <property type="entry name" value="Peptidase_M13_C"/>
</dbReference>
<evidence type="ECO:0000256" key="1">
    <source>
        <dbReference type="ARBA" id="ARBA00001947"/>
    </source>
</evidence>
<evidence type="ECO:0000313" key="11">
    <source>
        <dbReference type="EMBL" id="KAH7957571.1"/>
    </source>
</evidence>
<dbReference type="PRINTS" id="PR00786">
    <property type="entry name" value="NEPRILYSIN"/>
</dbReference>
<dbReference type="VEuPathDB" id="VectorBase:RSAN_032334"/>
<feature type="domain" description="Peptidase M13 N-terminal" evidence="10">
    <location>
        <begin position="141"/>
        <end position="345"/>
    </location>
</feature>
<name>A0A9D4PXP2_RHISA</name>
<dbReference type="GO" id="GO:0004222">
    <property type="term" value="F:metalloendopeptidase activity"/>
    <property type="evidence" value="ECO:0007669"/>
    <property type="project" value="InterPro"/>
</dbReference>
<dbReference type="Proteomes" id="UP000821837">
    <property type="component" value="Unassembled WGS sequence"/>
</dbReference>
<evidence type="ECO:0000256" key="2">
    <source>
        <dbReference type="ARBA" id="ARBA00007357"/>
    </source>
</evidence>
<dbReference type="PROSITE" id="PS51885">
    <property type="entry name" value="NEPRILYSIN"/>
    <property type="match status" value="2"/>
</dbReference>
<keyword evidence="8" id="KW-0812">Transmembrane</keyword>